<reference evidence="2 3" key="1">
    <citation type="submission" date="2016-11" db="EMBL/GenBank/DDBJ databases">
        <title>The macronuclear genome of Stentor coeruleus: a giant cell with tiny introns.</title>
        <authorList>
            <person name="Slabodnick M."/>
            <person name="Ruby J.G."/>
            <person name="Reiff S.B."/>
            <person name="Swart E.C."/>
            <person name="Gosai S."/>
            <person name="Prabakaran S."/>
            <person name="Witkowska E."/>
            <person name="Larue G.E."/>
            <person name="Fisher S."/>
            <person name="Freeman R.M."/>
            <person name="Gunawardena J."/>
            <person name="Chu W."/>
            <person name="Stover N.A."/>
            <person name="Gregory B.D."/>
            <person name="Nowacki M."/>
            <person name="Derisi J."/>
            <person name="Roy S.W."/>
            <person name="Marshall W.F."/>
            <person name="Sood P."/>
        </authorList>
    </citation>
    <scope>NUCLEOTIDE SEQUENCE [LARGE SCALE GENOMIC DNA]</scope>
    <source>
        <strain evidence="2">WM001</strain>
    </source>
</reference>
<keyword evidence="3" id="KW-1185">Reference proteome</keyword>
<dbReference type="Proteomes" id="UP000187209">
    <property type="component" value="Unassembled WGS sequence"/>
</dbReference>
<sequence length="848" mass="97648">MDEIFSIVKGQIDEDKIKEIEKEEKRKRRIEQIRKKKKEEGMKGIEKGQEKNQKNAGKGTFGTAERRLYPKTMSGPDFIYSAERPGKRVAGGYISKLPREGKQKKPEVTIPINPNYDYIKKKTTAPIISAKPFKTEELKLKIVEPKEYLINEGIEQEMHSISTADTEFEEFFKAKALWDQQINHKSMLNPKENIVKFPAPSALYSSPAKQNKKPSEIKSVGPGSYIPSYTLVERSSKNTKFSTSERIKDPEPKEELPLFPNYNFILKTIPNVKIVQETEKNEQLLAREAEDNKREALKSILYKLRNLDLPDIVSHRVLGGVIAPISEIPIRYTNTRLGPGRYDPDFTSIEPAIKGKVKYYEDLIPEHKPRFLYPGPGHYFDSSDSDSSIIGGYIPISPRSRSLEFDRRPTLDPNYNFNKPRIPEAFIAPEHFQPYEFPDYLGPGAYDPSFKLVEKRSDIDVLPFVQSKEKPIEIDNRLPLIIKDDIVKPGIPGFLYHQPVEIAPQHLPDKVFQPEQWKFYDVDSDIKFDRVPEISFASTNYDEFLISEKDKETLKRINKKLRGEVEYPSVGTYDFEPIKPKIPAFDFGKVVSRDPTFMGTIEEEDKEGDVLILEPYVKSKVPMLVNMDKTTGREELKIDDYDDKIELILEPNVDYLKKRVPMLVNMDKNLGRPEADTEDTDKNELILEPNYYVGKKKTPMLVNMEKQQGRDPEVLEPEEMVVINIEPEAPKPPKTLVDMARQTGREEFSFEPEDVVLIDIPSIAENPAKPRVKGVLNFERMTGREADKEPDLEAEVHTHDDAVVNLERAYRAIEPEPKAPSFDRYVTRMMEIVEEPDDIPYVRPPKRK</sequence>
<name>A0A1R2CBT3_9CILI</name>
<evidence type="ECO:0000256" key="1">
    <source>
        <dbReference type="SAM" id="MobiDB-lite"/>
    </source>
</evidence>
<dbReference type="EMBL" id="MPUH01000205">
    <property type="protein sequence ID" value="OMJ86456.1"/>
    <property type="molecule type" value="Genomic_DNA"/>
</dbReference>
<gene>
    <name evidence="2" type="ORF">SteCoe_12037</name>
</gene>
<organism evidence="2 3">
    <name type="scientific">Stentor coeruleus</name>
    <dbReference type="NCBI Taxonomy" id="5963"/>
    <lineage>
        <taxon>Eukaryota</taxon>
        <taxon>Sar</taxon>
        <taxon>Alveolata</taxon>
        <taxon>Ciliophora</taxon>
        <taxon>Postciliodesmatophora</taxon>
        <taxon>Heterotrichea</taxon>
        <taxon>Heterotrichida</taxon>
        <taxon>Stentoridae</taxon>
        <taxon>Stentor</taxon>
    </lineage>
</organism>
<comment type="caution">
    <text evidence="2">The sequence shown here is derived from an EMBL/GenBank/DDBJ whole genome shotgun (WGS) entry which is preliminary data.</text>
</comment>
<protein>
    <submittedName>
        <fullName evidence="2">Uncharacterized protein</fullName>
    </submittedName>
</protein>
<evidence type="ECO:0000313" key="3">
    <source>
        <dbReference type="Proteomes" id="UP000187209"/>
    </source>
</evidence>
<accession>A0A1R2CBT3</accession>
<evidence type="ECO:0000313" key="2">
    <source>
        <dbReference type="EMBL" id="OMJ86456.1"/>
    </source>
</evidence>
<feature type="compositionally biased region" description="Basic and acidic residues" evidence="1">
    <location>
        <begin position="24"/>
        <end position="53"/>
    </location>
</feature>
<dbReference type="OrthoDB" id="296148at2759"/>
<proteinExistence type="predicted"/>
<dbReference type="AlphaFoldDB" id="A0A1R2CBT3"/>
<dbReference type="Pfam" id="PF07004">
    <property type="entry name" value="SHIPPO-rpt"/>
    <property type="match status" value="1"/>
</dbReference>
<dbReference type="InterPro" id="IPR010736">
    <property type="entry name" value="SHIPPO-rpt"/>
</dbReference>
<feature type="region of interest" description="Disordered" evidence="1">
    <location>
        <begin position="24"/>
        <end position="67"/>
    </location>
</feature>